<dbReference type="Pfam" id="PF02567">
    <property type="entry name" value="PhzC-PhzF"/>
    <property type="match status" value="1"/>
</dbReference>
<dbReference type="Gene3D" id="3.10.310.10">
    <property type="entry name" value="Diaminopimelate Epimerase, Chain A, domain 1"/>
    <property type="match status" value="2"/>
</dbReference>
<proteinExistence type="predicted"/>
<dbReference type="GO" id="GO:0016853">
    <property type="term" value="F:isomerase activity"/>
    <property type="evidence" value="ECO:0007669"/>
    <property type="project" value="TreeGrafter"/>
</dbReference>
<protein>
    <submittedName>
        <fullName evidence="2">PhzF family phenazine biosynthesis protein</fullName>
    </submittedName>
</protein>
<dbReference type="NCBIfam" id="TIGR00654">
    <property type="entry name" value="PhzF_family"/>
    <property type="match status" value="1"/>
</dbReference>
<dbReference type="InterPro" id="IPR003719">
    <property type="entry name" value="Phenazine_PhzF-like"/>
</dbReference>
<accession>A0A3N3ZVY8</accession>
<name>A0A3N3ZVY8_9MICC</name>
<dbReference type="PANTHER" id="PTHR13774:SF32">
    <property type="entry name" value="ANTISENSE-ENHANCING SEQUENCE 1"/>
    <property type="match status" value="1"/>
</dbReference>
<dbReference type="PANTHER" id="PTHR13774">
    <property type="entry name" value="PHENAZINE BIOSYNTHESIS PROTEIN"/>
    <property type="match status" value="1"/>
</dbReference>
<dbReference type="EMBL" id="RKMF01000003">
    <property type="protein sequence ID" value="ROZ64388.1"/>
    <property type="molecule type" value="Genomic_DNA"/>
</dbReference>
<dbReference type="AlphaFoldDB" id="A0A3N3ZVY8"/>
<dbReference type="Proteomes" id="UP000270616">
    <property type="component" value="Unassembled WGS sequence"/>
</dbReference>
<keyword evidence="3" id="KW-1185">Reference proteome</keyword>
<dbReference type="RefSeq" id="WP_123824494.1">
    <property type="nucleotide sequence ID" value="NZ_RKMF01000003.1"/>
</dbReference>
<evidence type="ECO:0000256" key="1">
    <source>
        <dbReference type="PIRSR" id="PIRSR016184-1"/>
    </source>
</evidence>
<dbReference type="GO" id="GO:0005737">
    <property type="term" value="C:cytoplasm"/>
    <property type="evidence" value="ECO:0007669"/>
    <property type="project" value="TreeGrafter"/>
</dbReference>
<dbReference type="SUPFAM" id="SSF54506">
    <property type="entry name" value="Diaminopimelate epimerase-like"/>
    <property type="match status" value="1"/>
</dbReference>
<comment type="caution">
    <text evidence="2">The sequence shown here is derived from an EMBL/GenBank/DDBJ whole genome shotgun (WGS) entry which is preliminary data.</text>
</comment>
<feature type="active site" evidence="1">
    <location>
        <position position="47"/>
    </location>
</feature>
<reference evidence="2 3" key="1">
    <citation type="submission" date="2018-10" db="EMBL/GenBank/DDBJ databases">
        <title>Kocuria sp. M5W7-7, whole genome shotgun sequence.</title>
        <authorList>
            <person name="Tuo L."/>
        </authorList>
    </citation>
    <scope>NUCLEOTIDE SEQUENCE [LARGE SCALE GENOMIC DNA]</scope>
    <source>
        <strain evidence="2 3">M5W7-7</strain>
    </source>
</reference>
<evidence type="ECO:0000313" key="2">
    <source>
        <dbReference type="EMBL" id="ROZ64388.1"/>
    </source>
</evidence>
<sequence>MTTFKFSQVDVFSATPHRGNPVAVVHDADSLTQEQKSRFANWTNLSETTFLQAPTDPAADYKLQIFTPDEELPFAGHPTLGSARAWLDAGGQPRTAGELVQECEIGLVTLLIDDDGDLAFAAPALIRSGEVDSATLATARAALGLAPGQIQAAQWVDNGPGWLGLVLQDAQTVLDVTPDSALFTREDLRIGLLGAHTSDARPGQEAAGGAARADVEVRALISMGGTVREDPVTGSLNAGFATWLIPAGRAPEEYVAAQGTVLGREGRVQVRSDGEDIWVGGPARVTIHGTVEF</sequence>
<organism evidence="2 3">
    <name type="scientific">Kocuria soli</name>
    <dbReference type="NCBI Taxonomy" id="2485125"/>
    <lineage>
        <taxon>Bacteria</taxon>
        <taxon>Bacillati</taxon>
        <taxon>Actinomycetota</taxon>
        <taxon>Actinomycetes</taxon>
        <taxon>Micrococcales</taxon>
        <taxon>Micrococcaceae</taxon>
        <taxon>Kocuria</taxon>
    </lineage>
</organism>
<dbReference type="PIRSF" id="PIRSF016184">
    <property type="entry name" value="PhzC_PhzF"/>
    <property type="match status" value="1"/>
</dbReference>
<gene>
    <name evidence="2" type="ORF">EDL96_03885</name>
</gene>
<dbReference type="OrthoDB" id="9788221at2"/>
<evidence type="ECO:0000313" key="3">
    <source>
        <dbReference type="Proteomes" id="UP000270616"/>
    </source>
</evidence>